<dbReference type="PANTHER" id="PTHR36849:SF1">
    <property type="entry name" value="CYTOPLASMIC PROTEIN"/>
    <property type="match status" value="1"/>
</dbReference>
<comment type="caution">
    <text evidence="1">The sequence shown here is derived from an EMBL/GenBank/DDBJ whole genome shotgun (WGS) entry which is preliminary data.</text>
</comment>
<gene>
    <name evidence="1" type="ORF">GCM10011320_54820</name>
</gene>
<organism evidence="1 2">
    <name type="scientific">Neoroseomonas lacus</name>
    <dbReference type="NCBI Taxonomy" id="287609"/>
    <lineage>
        <taxon>Bacteria</taxon>
        <taxon>Pseudomonadati</taxon>
        <taxon>Pseudomonadota</taxon>
        <taxon>Alphaproteobacteria</taxon>
        <taxon>Acetobacterales</taxon>
        <taxon>Acetobacteraceae</taxon>
        <taxon>Neoroseomonas</taxon>
    </lineage>
</organism>
<sequence length="139" mass="15640">MTAAATGQAAMAPGPRSVGGMARQVVRLKRIYDEAAPDDGARVLVDRLWPRGVSKARAALDLWCRDVAPSTALRRWFNHDLVRWDAFRRRYRAELRGNDEAIAPIRKLLGKGHVTLLFAARDKQHNEAVVLREFLIEAL</sequence>
<dbReference type="InterPro" id="IPR052552">
    <property type="entry name" value="YeaO-like"/>
</dbReference>
<keyword evidence="2" id="KW-1185">Reference proteome</keyword>
<reference evidence="1" key="1">
    <citation type="journal article" date="2014" name="Int. J. Syst. Evol. Microbiol.">
        <title>Complete genome sequence of Corynebacterium casei LMG S-19264T (=DSM 44701T), isolated from a smear-ripened cheese.</title>
        <authorList>
            <consortium name="US DOE Joint Genome Institute (JGI-PGF)"/>
            <person name="Walter F."/>
            <person name="Albersmeier A."/>
            <person name="Kalinowski J."/>
            <person name="Ruckert C."/>
        </authorList>
    </citation>
    <scope>NUCLEOTIDE SEQUENCE</scope>
    <source>
        <strain evidence="1">CGMCC 1.3617</strain>
    </source>
</reference>
<evidence type="ECO:0008006" key="3">
    <source>
        <dbReference type="Google" id="ProtNLM"/>
    </source>
</evidence>
<dbReference type="Pfam" id="PF22752">
    <property type="entry name" value="DUF488-N3i"/>
    <property type="match status" value="1"/>
</dbReference>
<name>A0A917L2V7_9PROT</name>
<evidence type="ECO:0000313" key="2">
    <source>
        <dbReference type="Proteomes" id="UP000661507"/>
    </source>
</evidence>
<dbReference type="EMBL" id="BMKW01000019">
    <property type="protein sequence ID" value="GGJ40225.1"/>
    <property type="molecule type" value="Genomic_DNA"/>
</dbReference>
<reference evidence="1" key="2">
    <citation type="submission" date="2020-09" db="EMBL/GenBank/DDBJ databases">
        <authorList>
            <person name="Sun Q."/>
            <person name="Zhou Y."/>
        </authorList>
    </citation>
    <scope>NUCLEOTIDE SEQUENCE</scope>
    <source>
        <strain evidence="1">CGMCC 1.3617</strain>
    </source>
</reference>
<dbReference type="AlphaFoldDB" id="A0A917L2V7"/>
<proteinExistence type="predicted"/>
<protein>
    <recommendedName>
        <fullName evidence="3">DUF488 family protein</fullName>
    </recommendedName>
</protein>
<accession>A0A917L2V7</accession>
<evidence type="ECO:0000313" key="1">
    <source>
        <dbReference type="EMBL" id="GGJ40225.1"/>
    </source>
</evidence>
<dbReference type="PANTHER" id="PTHR36849">
    <property type="entry name" value="CYTOPLASMIC PROTEIN-RELATED"/>
    <property type="match status" value="1"/>
</dbReference>
<dbReference type="Proteomes" id="UP000661507">
    <property type="component" value="Unassembled WGS sequence"/>
</dbReference>